<dbReference type="Pfam" id="PF00188">
    <property type="entry name" value="CAP"/>
    <property type="match status" value="1"/>
</dbReference>
<dbReference type="AlphaFoldDB" id="Q7RYD6"/>
<dbReference type="OrthoDB" id="337038at2759"/>
<dbReference type="SUPFAM" id="SSF55797">
    <property type="entry name" value="PR-1-like"/>
    <property type="match status" value="1"/>
</dbReference>
<proteinExistence type="predicted"/>
<evidence type="ECO:0000313" key="4">
    <source>
        <dbReference type="Proteomes" id="UP000001805"/>
    </source>
</evidence>
<reference evidence="3 4" key="1">
    <citation type="journal article" date="2003" name="Nature">
        <title>The genome sequence of the filamentous fungus Neurospora crassa.</title>
        <authorList>
            <person name="Galagan J.E."/>
            <person name="Calvo S.E."/>
            <person name="Borkovich K.A."/>
            <person name="Selker E.U."/>
            <person name="Read N.D."/>
            <person name="Jaffe D."/>
            <person name="FitzHugh W."/>
            <person name="Ma L.J."/>
            <person name="Smirnov S."/>
            <person name="Purcell S."/>
            <person name="Rehman B."/>
            <person name="Elkins T."/>
            <person name="Engels R."/>
            <person name="Wang S."/>
            <person name="Nielsen C.B."/>
            <person name="Butler J."/>
            <person name="Endrizzi M."/>
            <person name="Qui D."/>
            <person name="Ianakiev P."/>
            <person name="Bell-Pedersen D."/>
            <person name="Nelson M.A."/>
            <person name="Werner-Washburne M."/>
            <person name="Selitrennikoff C.P."/>
            <person name="Kinsey J.A."/>
            <person name="Braun E.L."/>
            <person name="Zelter A."/>
            <person name="Schulte U."/>
            <person name="Kothe G.O."/>
            <person name="Jedd G."/>
            <person name="Mewes W."/>
            <person name="Staben C."/>
            <person name="Marcotte E."/>
            <person name="Greenberg D."/>
            <person name="Roy A."/>
            <person name="Foley K."/>
            <person name="Naylor J."/>
            <person name="Stange-Thomann N."/>
            <person name="Barrett R."/>
            <person name="Gnerre S."/>
            <person name="Kamal M."/>
            <person name="Kamvysselis M."/>
            <person name="Mauceli E."/>
            <person name="Bielke C."/>
            <person name="Rudd S."/>
            <person name="Frishman D."/>
            <person name="Krystofova S."/>
            <person name="Rasmussen C."/>
            <person name="Metzenberg R.L."/>
            <person name="Perkins D.D."/>
            <person name="Kroken S."/>
            <person name="Cogoni C."/>
            <person name="Macino G."/>
            <person name="Catcheside D."/>
            <person name="Li W."/>
            <person name="Pratt R.J."/>
            <person name="Osmani S.A."/>
            <person name="DeSouza C.P."/>
            <person name="Glass L."/>
            <person name="Orbach M.J."/>
            <person name="Berglund J.A."/>
            <person name="Voelker R."/>
            <person name="Yarden O."/>
            <person name="Plamann M."/>
            <person name="Seiler S."/>
            <person name="Dunlap J."/>
            <person name="Radford A."/>
            <person name="Aramayo R."/>
            <person name="Natvig D.O."/>
            <person name="Alex L.A."/>
            <person name="Mannhaupt G."/>
            <person name="Ebbole D.J."/>
            <person name="Freitag M."/>
            <person name="Paulsen I."/>
            <person name="Sachs M.S."/>
            <person name="Lander E.S."/>
            <person name="Nusbaum C."/>
            <person name="Birren B."/>
        </authorList>
    </citation>
    <scope>NUCLEOTIDE SEQUENCE [LARGE SCALE GENOMIC DNA]</scope>
    <source>
        <strain evidence="4">ATCC 24698 / 74-OR23-1A / CBS 708.71 / DSM 1257 / FGSC 987</strain>
    </source>
</reference>
<dbReference type="GeneID" id="3873183"/>
<name>Q7RYD6_NEUCR</name>
<feature type="signal peptide" evidence="1">
    <location>
        <begin position="1"/>
        <end position="22"/>
    </location>
</feature>
<keyword evidence="1" id="KW-0732">Signal</keyword>
<evidence type="ECO:0000259" key="2">
    <source>
        <dbReference type="SMART" id="SM00198"/>
    </source>
</evidence>
<feature type="chain" id="PRO_5004290928" description="SCP domain-containing protein" evidence="1">
    <location>
        <begin position="23"/>
        <end position="250"/>
    </location>
</feature>
<dbReference type="RefSeq" id="XP_957040.2">
    <property type="nucleotide sequence ID" value="XM_951947.2"/>
</dbReference>
<feature type="domain" description="SCP" evidence="2">
    <location>
        <begin position="56"/>
        <end position="241"/>
    </location>
</feature>
<accession>Q7RYD6</accession>
<dbReference type="PANTHER" id="PTHR10334">
    <property type="entry name" value="CYSTEINE-RICH SECRETORY PROTEIN-RELATED"/>
    <property type="match status" value="1"/>
</dbReference>
<gene>
    <name evidence="3" type="ORF">NCU04471</name>
</gene>
<dbReference type="InParanoid" id="Q7RYD6"/>
<dbReference type="InterPro" id="IPR014044">
    <property type="entry name" value="CAP_dom"/>
</dbReference>
<evidence type="ECO:0000256" key="1">
    <source>
        <dbReference type="SAM" id="SignalP"/>
    </source>
</evidence>
<dbReference type="Proteomes" id="UP000001805">
    <property type="component" value="Chromosome 4, Linkage Group IV"/>
</dbReference>
<keyword evidence="4" id="KW-1185">Reference proteome</keyword>
<dbReference type="SMART" id="SM00198">
    <property type="entry name" value="SCP"/>
    <property type="match status" value="1"/>
</dbReference>
<sequence>MLHSSILAITALFLSATTSVIALPAAEADLAALEHDTADAAAHLLKRASPGPTDTTFIKNVLNTVNPIRSKYKANPLAWDATLASFALKKSNGCMLNHTVSSTLVSSFPSSLSPSPSPLFLPHHPSSLSPSDQPIFLITNQPTKTAQGPYGENAYWWWTIPATSTPNFATTVTNAFKSWTSQAEISAYQQGDLLGGGHFTQTVWKASTRIGCAFSTNRCVQNPNQDWWFYCEFSPRGNLVGAYPGNVTVV</sequence>
<organism evidence="3 4">
    <name type="scientific">Neurospora crassa (strain ATCC 24698 / 74-OR23-1A / CBS 708.71 / DSM 1257 / FGSC 987)</name>
    <dbReference type="NCBI Taxonomy" id="367110"/>
    <lineage>
        <taxon>Eukaryota</taxon>
        <taxon>Fungi</taxon>
        <taxon>Dikarya</taxon>
        <taxon>Ascomycota</taxon>
        <taxon>Pezizomycotina</taxon>
        <taxon>Sordariomycetes</taxon>
        <taxon>Sordariomycetidae</taxon>
        <taxon>Sordariales</taxon>
        <taxon>Sordariaceae</taxon>
        <taxon>Neurospora</taxon>
    </lineage>
</organism>
<dbReference type="InterPro" id="IPR035940">
    <property type="entry name" value="CAP_sf"/>
</dbReference>
<dbReference type="EMBL" id="CM002239">
    <property type="protein sequence ID" value="EAA27804.2"/>
    <property type="molecule type" value="Genomic_DNA"/>
</dbReference>
<dbReference type="InterPro" id="IPR001283">
    <property type="entry name" value="CRISP-related"/>
</dbReference>
<protein>
    <recommendedName>
        <fullName evidence="2">SCP domain-containing protein</fullName>
    </recommendedName>
</protein>
<dbReference type="Gene3D" id="3.40.33.10">
    <property type="entry name" value="CAP"/>
    <property type="match status" value="1"/>
</dbReference>
<dbReference type="KEGG" id="ncr:NCU04471"/>
<evidence type="ECO:0000313" key="3">
    <source>
        <dbReference type="EMBL" id="EAA27804.2"/>
    </source>
</evidence>
<dbReference type="SMR" id="Q7RYD6"/>
<dbReference type="GO" id="GO:0005615">
    <property type="term" value="C:extracellular space"/>
    <property type="evidence" value="ECO:0000318"/>
    <property type="project" value="GO_Central"/>
</dbReference>
<dbReference type="HOGENOM" id="CLU_035730_6_3_1"/>
<dbReference type="PRINTS" id="PR00837">
    <property type="entry name" value="V5TPXLIKE"/>
</dbReference>
<dbReference type="VEuPathDB" id="FungiDB:NCU04471"/>